<sequence>MGVVAGCRARLSELSRCCYCWAKGGHKHTHTHRMRGDDPLAGMRNLKRFSDRATACNFFLLGAADFRDPNDHILSQEDFDEITDFNDLPTSLFACNVHQSVFEEEQAKVCMAIGNMSAVEFEIKCSSVVYIVVISASDDLKTKHSVYYRERK</sequence>
<dbReference type="Proteomes" id="UP000287033">
    <property type="component" value="Unassembled WGS sequence"/>
</dbReference>
<evidence type="ECO:0000313" key="1">
    <source>
        <dbReference type="EMBL" id="GCC25621.1"/>
    </source>
</evidence>
<keyword evidence="2" id="KW-1185">Reference proteome</keyword>
<organism evidence="1 2">
    <name type="scientific">Chiloscyllium punctatum</name>
    <name type="common">Brownbanded bambooshark</name>
    <name type="synonym">Hemiscyllium punctatum</name>
    <dbReference type="NCBI Taxonomy" id="137246"/>
    <lineage>
        <taxon>Eukaryota</taxon>
        <taxon>Metazoa</taxon>
        <taxon>Chordata</taxon>
        <taxon>Craniata</taxon>
        <taxon>Vertebrata</taxon>
        <taxon>Chondrichthyes</taxon>
        <taxon>Elasmobranchii</taxon>
        <taxon>Galeomorphii</taxon>
        <taxon>Galeoidea</taxon>
        <taxon>Orectolobiformes</taxon>
        <taxon>Hemiscylliidae</taxon>
        <taxon>Chiloscyllium</taxon>
    </lineage>
</organism>
<name>A0A401S5D9_CHIPU</name>
<dbReference type="AlphaFoldDB" id="A0A401S5D9"/>
<evidence type="ECO:0000313" key="2">
    <source>
        <dbReference type="Proteomes" id="UP000287033"/>
    </source>
</evidence>
<accession>A0A401S5D9</accession>
<dbReference type="OrthoDB" id="8957176at2759"/>
<comment type="caution">
    <text evidence="1">The sequence shown here is derived from an EMBL/GenBank/DDBJ whole genome shotgun (WGS) entry which is preliminary data.</text>
</comment>
<dbReference type="EMBL" id="BEZZ01000092">
    <property type="protein sequence ID" value="GCC25621.1"/>
    <property type="molecule type" value="Genomic_DNA"/>
</dbReference>
<proteinExistence type="predicted"/>
<gene>
    <name evidence="1" type="ORF">chiPu_0004032</name>
</gene>
<protein>
    <submittedName>
        <fullName evidence="1">Uncharacterized protein</fullName>
    </submittedName>
</protein>
<reference evidence="1 2" key="1">
    <citation type="journal article" date="2018" name="Nat. Ecol. Evol.">
        <title>Shark genomes provide insights into elasmobranch evolution and the origin of vertebrates.</title>
        <authorList>
            <person name="Hara Y"/>
            <person name="Yamaguchi K"/>
            <person name="Onimaru K"/>
            <person name="Kadota M"/>
            <person name="Koyanagi M"/>
            <person name="Keeley SD"/>
            <person name="Tatsumi K"/>
            <person name="Tanaka K"/>
            <person name="Motone F"/>
            <person name="Kageyama Y"/>
            <person name="Nozu R"/>
            <person name="Adachi N"/>
            <person name="Nishimura O"/>
            <person name="Nakagawa R"/>
            <person name="Tanegashima C"/>
            <person name="Kiyatake I"/>
            <person name="Matsumoto R"/>
            <person name="Murakumo K"/>
            <person name="Nishida K"/>
            <person name="Terakita A"/>
            <person name="Kuratani S"/>
            <person name="Sato K"/>
            <person name="Hyodo S Kuraku.S."/>
        </authorList>
    </citation>
    <scope>NUCLEOTIDE SEQUENCE [LARGE SCALE GENOMIC DNA]</scope>
</reference>
<dbReference type="STRING" id="137246.A0A401S5D9"/>